<dbReference type="Gene3D" id="1.10.10.1140">
    <property type="entry name" value="Glutamine-dependent NAD+ synthetase, C-terminal domain"/>
    <property type="match status" value="1"/>
</dbReference>
<feature type="binding site" evidence="7">
    <location>
        <position position="453"/>
    </location>
    <ligand>
        <name>deamido-NAD(+)</name>
        <dbReference type="ChEBI" id="CHEBI:58437"/>
        <note>ligand shared between two neighboring subunits</note>
    </ligand>
</feature>
<feature type="binding site" evidence="7">
    <location>
        <position position="121"/>
    </location>
    <ligand>
        <name>L-glutamine</name>
        <dbReference type="ChEBI" id="CHEBI:58359"/>
    </ligand>
</feature>
<feature type="active site" description="Proton acceptor; for glutaminase activity" evidence="7">
    <location>
        <position position="46"/>
    </location>
</feature>
<dbReference type="Pfam" id="PF02540">
    <property type="entry name" value="NAD_synthase"/>
    <property type="match status" value="1"/>
</dbReference>
<comment type="pathway">
    <text evidence="1 7 8">Cofactor biosynthesis; NAD(+) biosynthesis; NAD(+) from deamido-NAD(+) (L-Gln route): step 1/1.</text>
</comment>
<sequence>MDFGFIRVGAATPKVQVGNCTHNADEIISIVQEARCAGVSLLVFPELSLTGYTCSDLFLNDTLTTAASKELVRIAQETARWDICFTVGLPLPWNNRLYNVAALVSQGKILAFIPKTAIPNYTEFYEGRHFASGFSKPVLIDFPVDDTLEQIPFGTNIIFKNQDAHNKAIHFAIELCEDMWIPSPPSVRHCLAGAHIILNLSASNEIVGKKDYRKTLISALSGRLSCGYVYADAGLGESTTDMVFAGHNIIAENGSILAESALFSNQLVCTEIDVERLMAERRKTTTYCQNSDSFDKSSYIYIPLELHRLSVSLQNNNKFLHRAVDPLPFIPQEDKNLANRCQDVLTYQTYGLVKRLEHTKTKTAVLGLSGGLDSTLALIVTVEAFKKLQIPLSGIHAITMPCFGTTDRTLNNAKALAQEMGVSLQEISIKKAVLQHFTDIGHDPEETSVTYENSQARERTQILMDIANKVNGLVIGTGDMSELALGWATYNGDHMSMYGVNASVPKTLIRHLVHYFGNKEGGKLKDILLDILDTPVSPELLPPKEGEIAQKTESIIGPYELHDFYLYYTIRWGFAPKKIYFLAKEAFHEKFPSETILYWLKTFYRRFFSQQYKRSCLPDGPKVGSVSLSPRGDWRMPSDADGSLWQKELDSLT</sequence>
<keyword evidence="5 7" id="KW-0067">ATP-binding</keyword>
<dbReference type="AlphaFoldDB" id="A0A9E2P031"/>
<comment type="similarity">
    <text evidence="2 7 8">In the C-terminal section; belongs to the NAD synthetase family.</text>
</comment>
<feature type="binding site" evidence="7">
    <location>
        <position position="477"/>
    </location>
    <ligand>
        <name>ATP</name>
        <dbReference type="ChEBI" id="CHEBI:30616"/>
    </ligand>
</feature>
<comment type="catalytic activity">
    <reaction evidence="7 8">
        <text>deamido-NAD(+) + L-glutamine + ATP + H2O = L-glutamate + AMP + diphosphate + NAD(+) + H(+)</text>
        <dbReference type="Rhea" id="RHEA:24384"/>
        <dbReference type="ChEBI" id="CHEBI:15377"/>
        <dbReference type="ChEBI" id="CHEBI:15378"/>
        <dbReference type="ChEBI" id="CHEBI:29985"/>
        <dbReference type="ChEBI" id="CHEBI:30616"/>
        <dbReference type="ChEBI" id="CHEBI:33019"/>
        <dbReference type="ChEBI" id="CHEBI:57540"/>
        <dbReference type="ChEBI" id="CHEBI:58359"/>
        <dbReference type="ChEBI" id="CHEBI:58437"/>
        <dbReference type="ChEBI" id="CHEBI:456215"/>
        <dbReference type="EC" id="6.3.5.1"/>
    </reaction>
</comment>
<evidence type="ECO:0000313" key="11">
    <source>
        <dbReference type="EMBL" id="MBU3850714.1"/>
    </source>
</evidence>
<organism evidence="11 12">
    <name type="scientific">Candidatus Treponema excrementipullorum</name>
    <dbReference type="NCBI Taxonomy" id="2838768"/>
    <lineage>
        <taxon>Bacteria</taxon>
        <taxon>Pseudomonadati</taxon>
        <taxon>Spirochaetota</taxon>
        <taxon>Spirochaetia</taxon>
        <taxon>Spirochaetales</taxon>
        <taxon>Treponemataceae</taxon>
        <taxon>Treponema</taxon>
    </lineage>
</organism>
<dbReference type="InterPro" id="IPR041856">
    <property type="entry name" value="NAD+_synth_C"/>
</dbReference>
<keyword evidence="3 7" id="KW-0436">Ligase</keyword>
<feature type="domain" description="CN hydrolase" evidence="10">
    <location>
        <begin position="6"/>
        <end position="274"/>
    </location>
</feature>
<evidence type="ECO:0000259" key="10">
    <source>
        <dbReference type="PROSITE" id="PS50263"/>
    </source>
</evidence>
<dbReference type="SUPFAM" id="SSF52402">
    <property type="entry name" value="Adenine nucleotide alpha hydrolases-like"/>
    <property type="match status" value="1"/>
</dbReference>
<evidence type="ECO:0000256" key="1">
    <source>
        <dbReference type="ARBA" id="ARBA00005188"/>
    </source>
</evidence>
<dbReference type="GO" id="GO:0004359">
    <property type="term" value="F:glutaminase activity"/>
    <property type="evidence" value="ECO:0007669"/>
    <property type="project" value="InterPro"/>
</dbReference>
<feature type="binding site" evidence="7">
    <location>
        <position position="482"/>
    </location>
    <ligand>
        <name>deamido-NAD(+)</name>
        <dbReference type="ChEBI" id="CHEBI:58437"/>
        <note>ligand shared between two neighboring subunits</note>
    </ligand>
</feature>
<dbReference type="InterPro" id="IPR036526">
    <property type="entry name" value="C-N_Hydrolase_sf"/>
</dbReference>
<dbReference type="Proteomes" id="UP000823914">
    <property type="component" value="Unassembled WGS sequence"/>
</dbReference>
<dbReference type="InterPro" id="IPR022310">
    <property type="entry name" value="NAD/GMP_synthase"/>
</dbReference>
<dbReference type="GO" id="GO:0008795">
    <property type="term" value="F:NAD+ synthase activity"/>
    <property type="evidence" value="ECO:0007669"/>
    <property type="project" value="UniProtKB-UniRule"/>
</dbReference>
<keyword evidence="6 7" id="KW-0520">NAD</keyword>
<evidence type="ECO:0000256" key="6">
    <source>
        <dbReference type="ARBA" id="ARBA00023027"/>
    </source>
</evidence>
<feature type="active site" description="Nucleophile; for glutaminase activity" evidence="7">
    <location>
        <position position="176"/>
    </location>
</feature>
<dbReference type="GO" id="GO:0005737">
    <property type="term" value="C:cytoplasm"/>
    <property type="evidence" value="ECO:0007669"/>
    <property type="project" value="InterPro"/>
</dbReference>
<dbReference type="Gene3D" id="3.60.110.10">
    <property type="entry name" value="Carbon-nitrogen hydrolase"/>
    <property type="match status" value="1"/>
</dbReference>
<dbReference type="GO" id="GO:0005524">
    <property type="term" value="F:ATP binding"/>
    <property type="evidence" value="ECO:0007669"/>
    <property type="project" value="UniProtKB-UniRule"/>
</dbReference>
<dbReference type="InterPro" id="IPR003694">
    <property type="entry name" value="NAD_synthase"/>
</dbReference>
<feature type="binding site" evidence="7">
    <location>
        <position position="209"/>
    </location>
    <ligand>
        <name>L-glutamine</name>
        <dbReference type="ChEBI" id="CHEBI:58359"/>
    </ligand>
</feature>
<dbReference type="HAMAP" id="MF_02090">
    <property type="entry name" value="NadE_glutamine_dep"/>
    <property type="match status" value="1"/>
</dbReference>
<evidence type="ECO:0000256" key="4">
    <source>
        <dbReference type="ARBA" id="ARBA00022741"/>
    </source>
</evidence>
<name>A0A9E2P031_9SPIR</name>
<evidence type="ECO:0000256" key="2">
    <source>
        <dbReference type="ARBA" id="ARBA00007145"/>
    </source>
</evidence>
<reference evidence="11" key="1">
    <citation type="journal article" date="2021" name="PeerJ">
        <title>Extensive microbial diversity within the chicken gut microbiome revealed by metagenomics and culture.</title>
        <authorList>
            <person name="Gilroy R."/>
            <person name="Ravi A."/>
            <person name="Getino M."/>
            <person name="Pursley I."/>
            <person name="Horton D.L."/>
            <person name="Alikhan N.F."/>
            <person name="Baker D."/>
            <person name="Gharbi K."/>
            <person name="Hall N."/>
            <person name="Watson M."/>
            <person name="Adriaenssens E.M."/>
            <person name="Foster-Nyarko E."/>
            <person name="Jarju S."/>
            <person name="Secka A."/>
            <person name="Antonio M."/>
            <person name="Oren A."/>
            <person name="Chaudhuri R.R."/>
            <person name="La Ragione R."/>
            <person name="Hildebrand F."/>
            <person name="Pallen M.J."/>
        </authorList>
    </citation>
    <scope>NUCLEOTIDE SEQUENCE</scope>
    <source>
        <strain evidence="11">Gambia15-2214</strain>
    </source>
</reference>
<comment type="caution">
    <text evidence="11">The sequence shown here is derived from an EMBL/GenBank/DDBJ whole genome shotgun (WGS) entry which is preliminary data.</text>
</comment>
<feature type="binding site" evidence="7">
    <location>
        <begin position="487"/>
        <end position="490"/>
    </location>
    <ligand>
        <name>deamido-NAD(+)</name>
        <dbReference type="ChEBI" id="CHEBI:58437"/>
        <note>ligand shared between two neighboring subunits</note>
    </ligand>
</feature>
<dbReference type="SUPFAM" id="SSF56317">
    <property type="entry name" value="Carbon-nitrogen hydrolase"/>
    <property type="match status" value="1"/>
</dbReference>
<dbReference type="InterPro" id="IPR003010">
    <property type="entry name" value="C-N_Hydrolase"/>
</dbReference>
<dbReference type="NCBIfam" id="TIGR00552">
    <property type="entry name" value="nadE"/>
    <property type="match status" value="1"/>
</dbReference>
<dbReference type="CDD" id="cd07570">
    <property type="entry name" value="GAT_Gln-NAD-synth"/>
    <property type="match status" value="1"/>
</dbReference>
<dbReference type="GO" id="GO:0009435">
    <property type="term" value="P:NAD+ biosynthetic process"/>
    <property type="evidence" value="ECO:0007669"/>
    <property type="project" value="UniProtKB-UniRule"/>
</dbReference>
<dbReference type="EC" id="6.3.5.1" evidence="7 8"/>
<comment type="function">
    <text evidence="7">Catalyzes the ATP-dependent amidation of deamido-NAD to form NAD. Uses L-glutamine as a nitrogen source.</text>
</comment>
<evidence type="ECO:0000313" key="12">
    <source>
        <dbReference type="Proteomes" id="UP000823914"/>
    </source>
</evidence>
<evidence type="ECO:0000256" key="5">
    <source>
        <dbReference type="ARBA" id="ARBA00022840"/>
    </source>
</evidence>
<dbReference type="PANTHER" id="PTHR23090">
    <property type="entry name" value="NH 3 /GLUTAMINE-DEPENDENT NAD + SYNTHETASE"/>
    <property type="match status" value="1"/>
</dbReference>
<feature type="active site" description="For glutaminase activity" evidence="7">
    <location>
        <position position="115"/>
    </location>
</feature>
<dbReference type="PANTHER" id="PTHR23090:SF9">
    <property type="entry name" value="GLUTAMINE-DEPENDENT NAD(+) SYNTHETASE"/>
    <property type="match status" value="1"/>
</dbReference>
<keyword evidence="4 7" id="KW-0547">Nucleotide-binding</keyword>
<dbReference type="GO" id="GO:0003952">
    <property type="term" value="F:NAD+ synthase (glutamine-hydrolyzing) activity"/>
    <property type="evidence" value="ECO:0007669"/>
    <property type="project" value="UniProtKB-UniRule"/>
</dbReference>
<gene>
    <name evidence="7" type="primary">nadE</name>
    <name evidence="11" type="ORF">IAA16_09120</name>
</gene>
<dbReference type="PIRSF" id="PIRSF006630">
    <property type="entry name" value="NADS_GAT"/>
    <property type="match status" value="1"/>
</dbReference>
<evidence type="ECO:0000256" key="3">
    <source>
        <dbReference type="ARBA" id="ARBA00022598"/>
    </source>
</evidence>
<dbReference type="Pfam" id="PF00795">
    <property type="entry name" value="CN_hydrolase"/>
    <property type="match status" value="1"/>
</dbReference>
<feature type="binding site" evidence="7">
    <location>
        <begin position="367"/>
        <end position="374"/>
    </location>
    <ligand>
        <name>ATP</name>
        <dbReference type="ChEBI" id="CHEBI:30616"/>
    </ligand>
</feature>
<dbReference type="InterPro" id="IPR014729">
    <property type="entry name" value="Rossmann-like_a/b/a_fold"/>
</dbReference>
<reference evidence="11" key="2">
    <citation type="submission" date="2021-04" db="EMBL/GenBank/DDBJ databases">
        <authorList>
            <person name="Gilroy R."/>
        </authorList>
    </citation>
    <scope>NUCLEOTIDE SEQUENCE</scope>
    <source>
        <strain evidence="11">Gambia15-2214</strain>
    </source>
</reference>
<evidence type="ECO:0000256" key="8">
    <source>
        <dbReference type="PIRNR" id="PIRNR006630"/>
    </source>
</evidence>
<dbReference type="InterPro" id="IPR014445">
    <property type="entry name" value="Gln-dep_NAD_synthase"/>
</dbReference>
<dbReference type="NCBIfam" id="NF002730">
    <property type="entry name" value="PRK02628.1"/>
    <property type="match status" value="1"/>
</dbReference>
<dbReference type="EMBL" id="JAHLFV010000209">
    <property type="protein sequence ID" value="MBU3850714.1"/>
    <property type="molecule type" value="Genomic_DNA"/>
</dbReference>
<dbReference type="Gene3D" id="3.40.50.620">
    <property type="entry name" value="HUPs"/>
    <property type="match status" value="1"/>
</dbReference>
<dbReference type="PROSITE" id="PS50263">
    <property type="entry name" value="CN_HYDROLASE"/>
    <property type="match status" value="1"/>
</dbReference>
<dbReference type="CDD" id="cd00553">
    <property type="entry name" value="NAD_synthase"/>
    <property type="match status" value="1"/>
</dbReference>
<proteinExistence type="inferred from homology"/>
<evidence type="ECO:0000256" key="7">
    <source>
        <dbReference type="HAMAP-Rule" id="MF_02090"/>
    </source>
</evidence>
<accession>A0A9E2P031</accession>
<protein>
    <recommendedName>
        <fullName evidence="7 8">Glutamine-dependent NAD(+) synthetase</fullName>
        <ecNumber evidence="7 8">6.3.5.1</ecNumber>
    </recommendedName>
    <alternativeName>
        <fullName evidence="7 8">NAD(+) synthase [glutamine-hydrolyzing]</fullName>
    </alternativeName>
</protein>
<comment type="similarity">
    <text evidence="9">Belongs to the NAD synthetase family.</text>
</comment>
<evidence type="ECO:0000256" key="9">
    <source>
        <dbReference type="RuleBase" id="RU003811"/>
    </source>
</evidence>
<feature type="binding site" evidence="7">
    <location>
        <position position="613"/>
    </location>
    <ligand>
        <name>deamido-NAD(+)</name>
        <dbReference type="ChEBI" id="CHEBI:58437"/>
        <note>ligand shared between two neighboring subunits</note>
    </ligand>
</feature>
<feature type="binding site" evidence="7">
    <location>
        <position position="203"/>
    </location>
    <ligand>
        <name>L-glutamine</name>
        <dbReference type="ChEBI" id="CHEBI:58359"/>
    </ligand>
</feature>